<dbReference type="PANTHER" id="PTHR32141">
    <property type="match status" value="1"/>
</dbReference>
<dbReference type="InterPro" id="IPR006566">
    <property type="entry name" value="FBD"/>
</dbReference>
<dbReference type="Gene3D" id="3.80.10.10">
    <property type="entry name" value="Ribonuclease Inhibitor"/>
    <property type="match status" value="1"/>
</dbReference>
<feature type="domain" description="FBD" evidence="2">
    <location>
        <begin position="254"/>
        <end position="293"/>
    </location>
</feature>
<evidence type="ECO:0000313" key="4">
    <source>
        <dbReference type="EMBL" id="BAH93864.1"/>
    </source>
</evidence>
<accession>C7J525</accession>
<dbReference type="InterPro" id="IPR055411">
    <property type="entry name" value="LRR_FXL15/At3g58940/PEG3-like"/>
</dbReference>
<dbReference type="Proteomes" id="UP000000763">
    <property type="component" value="Chromosome 7"/>
</dbReference>
<reference evidence="4 5" key="1">
    <citation type="journal article" date="2005" name="Nature">
        <title>The map-based sequence of the rice genome.</title>
        <authorList>
            <consortium name="International rice genome sequencing project (IRGSP)"/>
            <person name="Matsumoto T."/>
            <person name="Wu J."/>
            <person name="Kanamori H."/>
            <person name="Katayose Y."/>
            <person name="Fujisawa M."/>
            <person name="Namiki N."/>
            <person name="Mizuno H."/>
            <person name="Yamamoto K."/>
            <person name="Antonio B.A."/>
            <person name="Baba T."/>
            <person name="Sakata K."/>
            <person name="Nagamura Y."/>
            <person name="Aoki H."/>
            <person name="Arikawa K."/>
            <person name="Arita K."/>
            <person name="Bito T."/>
            <person name="Chiden Y."/>
            <person name="Fujitsuka N."/>
            <person name="Fukunaka R."/>
            <person name="Hamada M."/>
            <person name="Harada C."/>
            <person name="Hayashi A."/>
            <person name="Hijishita S."/>
            <person name="Honda M."/>
            <person name="Hosokawa S."/>
            <person name="Ichikawa Y."/>
            <person name="Idonuma A."/>
            <person name="Iijima M."/>
            <person name="Ikeda M."/>
            <person name="Ikeno M."/>
            <person name="Ito K."/>
            <person name="Ito S."/>
            <person name="Ito T."/>
            <person name="Ito Y."/>
            <person name="Ito Y."/>
            <person name="Iwabuchi A."/>
            <person name="Kamiya K."/>
            <person name="Karasawa W."/>
            <person name="Kurita K."/>
            <person name="Katagiri S."/>
            <person name="Kikuta A."/>
            <person name="Kobayashi H."/>
            <person name="Kobayashi N."/>
            <person name="Machita K."/>
            <person name="Maehara T."/>
            <person name="Masukawa M."/>
            <person name="Mizubayashi T."/>
            <person name="Mukai Y."/>
            <person name="Nagasaki H."/>
            <person name="Nagata Y."/>
            <person name="Naito S."/>
            <person name="Nakashima M."/>
            <person name="Nakama Y."/>
            <person name="Nakamichi Y."/>
            <person name="Nakamura M."/>
            <person name="Meguro A."/>
            <person name="Negishi M."/>
            <person name="Ohta I."/>
            <person name="Ohta T."/>
            <person name="Okamoto M."/>
            <person name="Ono N."/>
            <person name="Saji S."/>
            <person name="Sakaguchi M."/>
            <person name="Sakai K."/>
            <person name="Shibata M."/>
            <person name="Shimokawa T."/>
            <person name="Song J."/>
            <person name="Takazaki Y."/>
            <person name="Terasawa K."/>
            <person name="Tsugane M."/>
            <person name="Tsuji K."/>
            <person name="Ueda S."/>
            <person name="Waki K."/>
            <person name="Yamagata H."/>
            <person name="Yamamoto M."/>
            <person name="Yamamoto S."/>
            <person name="Yamane H."/>
            <person name="Yoshiki S."/>
            <person name="Yoshihara R."/>
            <person name="Yukawa K."/>
            <person name="Zhong H."/>
            <person name="Yano M."/>
            <person name="Yuan Q."/>
            <person name="Ouyang S."/>
            <person name="Liu J."/>
            <person name="Jones K.M."/>
            <person name="Gansberger K."/>
            <person name="Moffat K."/>
            <person name="Hill J."/>
            <person name="Bera J."/>
            <person name="Fadrosh D."/>
            <person name="Jin S."/>
            <person name="Johri S."/>
            <person name="Kim M."/>
            <person name="Overton L."/>
            <person name="Reardon M."/>
            <person name="Tsitrin T."/>
            <person name="Vuong H."/>
            <person name="Weaver B."/>
            <person name="Ciecko A."/>
            <person name="Tallon L."/>
            <person name="Jackson J."/>
            <person name="Pai G."/>
            <person name="Aken S.V."/>
            <person name="Utterback T."/>
            <person name="Reidmuller S."/>
            <person name="Feldblyum T."/>
            <person name="Hsiao J."/>
            <person name="Zismann V."/>
            <person name="Iobst S."/>
            <person name="de Vazeille A.R."/>
            <person name="Buell C.R."/>
            <person name="Ying K."/>
            <person name="Li Y."/>
            <person name="Lu T."/>
            <person name="Huang Y."/>
            <person name="Zhao Q."/>
            <person name="Feng Q."/>
            <person name="Zhang L."/>
            <person name="Zhu J."/>
            <person name="Weng Q."/>
            <person name="Mu J."/>
            <person name="Lu Y."/>
            <person name="Fan D."/>
            <person name="Liu Y."/>
            <person name="Guan J."/>
            <person name="Zhang Y."/>
            <person name="Yu S."/>
            <person name="Liu X."/>
            <person name="Zhang Y."/>
            <person name="Hong G."/>
            <person name="Han B."/>
            <person name="Choisne N."/>
            <person name="Demange N."/>
            <person name="Orjeda G."/>
            <person name="Samain S."/>
            <person name="Cattolico L."/>
            <person name="Pelletier E."/>
            <person name="Couloux A."/>
            <person name="Segurens B."/>
            <person name="Wincker P."/>
            <person name="D'Hont A."/>
            <person name="Scarpelli C."/>
            <person name="Weissenbach J."/>
            <person name="Salanoubat M."/>
            <person name="Quetier F."/>
            <person name="Yu Y."/>
            <person name="Kim H.R."/>
            <person name="Rambo T."/>
            <person name="Currie J."/>
            <person name="Collura K."/>
            <person name="Luo M."/>
            <person name="Yang T."/>
            <person name="Ammiraju J.S.S."/>
            <person name="Engler F."/>
            <person name="Soderlund C."/>
            <person name="Wing R.A."/>
            <person name="Palmer L.E."/>
            <person name="de la Bastide M."/>
            <person name="Spiegel L."/>
            <person name="Nascimento L."/>
            <person name="Zutavern T."/>
            <person name="O'Shaughnessy A."/>
            <person name="Dike S."/>
            <person name="Dedhia N."/>
            <person name="Preston R."/>
            <person name="Balija V."/>
            <person name="McCombie W.R."/>
            <person name="Chow T."/>
            <person name="Chen H."/>
            <person name="Chung M."/>
            <person name="Chen C."/>
            <person name="Shaw J."/>
            <person name="Wu H."/>
            <person name="Hsiao K."/>
            <person name="Chao Y."/>
            <person name="Chu M."/>
            <person name="Cheng C."/>
            <person name="Hour A."/>
            <person name="Lee P."/>
            <person name="Lin S."/>
            <person name="Lin Y."/>
            <person name="Liou J."/>
            <person name="Liu S."/>
            <person name="Hsing Y."/>
            <person name="Raghuvanshi S."/>
            <person name="Mohanty A."/>
            <person name="Bharti A.K."/>
            <person name="Gaur A."/>
            <person name="Gupta V."/>
            <person name="Kumar D."/>
            <person name="Ravi V."/>
            <person name="Vij S."/>
            <person name="Kapur A."/>
            <person name="Khurana P."/>
            <person name="Khurana P."/>
            <person name="Khurana J.P."/>
            <person name="Tyagi A.K."/>
            <person name="Gaikwad K."/>
            <person name="Singh A."/>
            <person name="Dalal V."/>
            <person name="Srivastava S."/>
            <person name="Dixit A."/>
            <person name="Pal A.K."/>
            <person name="Ghazi I.A."/>
            <person name="Yadav M."/>
            <person name="Pandit A."/>
            <person name="Bhargava A."/>
            <person name="Sureshbabu K."/>
            <person name="Batra K."/>
            <person name="Sharma T.R."/>
            <person name="Mohapatra T."/>
            <person name="Singh N.K."/>
            <person name="Messing J."/>
            <person name="Nelson A.B."/>
            <person name="Fuks G."/>
            <person name="Kavchok S."/>
            <person name="Keizer G."/>
            <person name="Linton E."/>
            <person name="Llaca V."/>
            <person name="Song R."/>
            <person name="Tanyolac B."/>
            <person name="Young S."/>
            <person name="Ho-Il K."/>
            <person name="Hahn J.H."/>
            <person name="Sangsakoo G."/>
            <person name="Vanavichit A."/>
            <person name="de Mattos Luiz.A.T."/>
            <person name="Zimmer P.D."/>
            <person name="Malone G."/>
            <person name="Dellagostin O."/>
            <person name="de Oliveira A.C."/>
            <person name="Bevan M."/>
            <person name="Bancroft I."/>
            <person name="Minx P."/>
            <person name="Cordum H."/>
            <person name="Wilson R."/>
            <person name="Cheng Z."/>
            <person name="Jin W."/>
            <person name="Jiang J."/>
            <person name="Leong S.A."/>
            <person name="Iwama H."/>
            <person name="Gojobori T."/>
            <person name="Itoh T."/>
            <person name="Niimura Y."/>
            <person name="Fujii Y."/>
            <person name="Habara T."/>
            <person name="Sakai H."/>
            <person name="Sato Y."/>
            <person name="Wilson G."/>
            <person name="Kumar K."/>
            <person name="McCouch S."/>
            <person name="Juretic N."/>
            <person name="Hoen D."/>
            <person name="Wright S."/>
            <person name="Bruskiewich R."/>
            <person name="Bureau T."/>
            <person name="Miyao A."/>
            <person name="Hirochika H."/>
            <person name="Nishikawa T."/>
            <person name="Kadowaki K."/>
            <person name="Sugiura M."/>
            <person name="Burr B."/>
            <person name="Sasaki T."/>
        </authorList>
    </citation>
    <scope>NUCLEOTIDE SEQUENCE [LARGE SCALE GENOMIC DNA]</scope>
    <source>
        <strain evidence="5">cv. Nipponbare</strain>
    </source>
</reference>
<evidence type="ECO:0000313" key="5">
    <source>
        <dbReference type="Proteomes" id="UP000000763"/>
    </source>
</evidence>
<dbReference type="PANTHER" id="PTHR32141:SF144">
    <property type="entry name" value="OS07G0277500 PROTEIN"/>
    <property type="match status" value="1"/>
</dbReference>
<dbReference type="AlphaFoldDB" id="C7J525"/>
<proteinExistence type="predicted"/>
<dbReference type="InterPro" id="IPR032675">
    <property type="entry name" value="LRR_dom_sf"/>
</dbReference>
<dbReference type="EMBL" id="AP008213">
    <property type="protein sequence ID" value="BAH93864.1"/>
    <property type="molecule type" value="Genomic_DNA"/>
</dbReference>
<organism evidence="4 5">
    <name type="scientific">Oryza sativa subsp. japonica</name>
    <name type="common">Rice</name>
    <dbReference type="NCBI Taxonomy" id="39947"/>
    <lineage>
        <taxon>Eukaryota</taxon>
        <taxon>Viridiplantae</taxon>
        <taxon>Streptophyta</taxon>
        <taxon>Embryophyta</taxon>
        <taxon>Tracheophyta</taxon>
        <taxon>Spermatophyta</taxon>
        <taxon>Magnoliopsida</taxon>
        <taxon>Liliopsida</taxon>
        <taxon>Poales</taxon>
        <taxon>Poaceae</taxon>
        <taxon>BOP clade</taxon>
        <taxon>Oryzoideae</taxon>
        <taxon>Oryzeae</taxon>
        <taxon>Oryzinae</taxon>
        <taxon>Oryza</taxon>
        <taxon>Oryza sativa</taxon>
    </lineage>
</organism>
<evidence type="ECO:0000259" key="2">
    <source>
        <dbReference type="Pfam" id="PF08387"/>
    </source>
</evidence>
<dbReference type="Pfam" id="PF24758">
    <property type="entry name" value="LRR_At5g56370"/>
    <property type="match status" value="1"/>
</dbReference>
<dbReference type="InterPro" id="IPR055302">
    <property type="entry name" value="F-box_dom-containing"/>
</dbReference>
<feature type="domain" description="F-box/LRR-repeat protein 15/At3g58940/PEG3-like LRR" evidence="3">
    <location>
        <begin position="55"/>
        <end position="233"/>
    </location>
</feature>
<sequence>MDHVGNAGHSPKKRRSEAPEIGDAEEEEGVDIISNLPDAILGEIIARLPTKEAGSTQDAIVQMLHFPKLEHLGLEDVVISEGSLHSIIAACPVLECLLLVRAIGFRGLRINSASLTSIGVDILYFPAEQIELGELIIEHAPLLEKLLNFGVRNELDVSIISAPKLVTVGCLCQQFCHRHSRFTFGTTVIKGVKNESLPEVVHNVKTLAVSVLLLDVDKVVDILRCFPCLENLYFKSCELTSKVVWRKKYRNLTKSLDIRLKTVVLEDYRGIWAEVHFAQFFVLNARTLEAMKFFVTCKITIRGLLQNSERCFSWTKGLRVVLVSYLPQRDVSTMLHVQKMVLEFGVSKLGKLSLEVLTFLVPVNCY</sequence>
<dbReference type="Pfam" id="PF08387">
    <property type="entry name" value="FBD"/>
    <property type="match status" value="1"/>
</dbReference>
<evidence type="ECO:0000256" key="1">
    <source>
        <dbReference type="SAM" id="MobiDB-lite"/>
    </source>
</evidence>
<gene>
    <name evidence="4" type="ordered locus">Os07g0277400</name>
</gene>
<evidence type="ECO:0000259" key="3">
    <source>
        <dbReference type="Pfam" id="PF24758"/>
    </source>
</evidence>
<dbReference type="KEGG" id="dosa:Os07g0277400"/>
<name>C7J525_ORYSJ</name>
<feature type="region of interest" description="Disordered" evidence="1">
    <location>
        <begin position="1"/>
        <end position="27"/>
    </location>
</feature>
<protein>
    <submittedName>
        <fullName evidence="4">Os07g0277400 protein</fullName>
    </submittedName>
</protein>
<reference evidence="5" key="2">
    <citation type="journal article" date="2008" name="Nucleic Acids Res.">
        <title>The rice annotation project database (RAP-DB): 2008 update.</title>
        <authorList>
            <consortium name="The rice annotation project (RAP)"/>
        </authorList>
    </citation>
    <scope>GENOME REANNOTATION</scope>
    <source>
        <strain evidence="5">cv. Nipponbare</strain>
    </source>
</reference>